<dbReference type="InterPro" id="IPR001789">
    <property type="entry name" value="Sig_transdc_resp-reg_receiver"/>
</dbReference>
<feature type="modified residue" description="4-aspartylphosphate" evidence="2">
    <location>
        <position position="68"/>
    </location>
</feature>
<dbReference type="RefSeq" id="WP_150415031.1">
    <property type="nucleotide sequence ID" value="NZ_VYQF01000003.1"/>
</dbReference>
<dbReference type="PANTHER" id="PTHR44591">
    <property type="entry name" value="STRESS RESPONSE REGULATOR PROTEIN 1"/>
    <property type="match status" value="1"/>
</dbReference>
<feature type="domain" description="Response regulatory" evidence="3">
    <location>
        <begin position="19"/>
        <end position="134"/>
    </location>
</feature>
<sequence length="137" mass="15367">MPRIINYESDVFKPLTMVKVLVADDDSELLEVVELVLVIHGFNVKAVITAKDFMEQAKFFMPDVILLDVNIANYDGRELCKELKAAGSPCKHVPVILFSAMHNLIETYSESGADGFLAKPFDTDQLVNKIREHAIEN</sequence>
<evidence type="ECO:0000313" key="4">
    <source>
        <dbReference type="EMBL" id="KAA9038356.1"/>
    </source>
</evidence>
<dbReference type="AlphaFoldDB" id="A0A5J5IGP0"/>
<proteinExistence type="predicted"/>
<dbReference type="SUPFAM" id="SSF52172">
    <property type="entry name" value="CheY-like"/>
    <property type="match status" value="1"/>
</dbReference>
<evidence type="ECO:0000256" key="2">
    <source>
        <dbReference type="PROSITE-ProRule" id="PRU00169"/>
    </source>
</evidence>
<dbReference type="Pfam" id="PF00072">
    <property type="entry name" value="Response_reg"/>
    <property type="match status" value="1"/>
</dbReference>
<organism evidence="4 5">
    <name type="scientific">Ginsengibacter hankyongi</name>
    <dbReference type="NCBI Taxonomy" id="2607284"/>
    <lineage>
        <taxon>Bacteria</taxon>
        <taxon>Pseudomonadati</taxon>
        <taxon>Bacteroidota</taxon>
        <taxon>Chitinophagia</taxon>
        <taxon>Chitinophagales</taxon>
        <taxon>Chitinophagaceae</taxon>
        <taxon>Ginsengibacter</taxon>
    </lineage>
</organism>
<dbReference type="GO" id="GO:0000160">
    <property type="term" value="P:phosphorelay signal transduction system"/>
    <property type="evidence" value="ECO:0007669"/>
    <property type="project" value="InterPro"/>
</dbReference>
<comment type="caution">
    <text evidence="4">The sequence shown here is derived from an EMBL/GenBank/DDBJ whole genome shotgun (WGS) entry which is preliminary data.</text>
</comment>
<dbReference type="PANTHER" id="PTHR44591:SF3">
    <property type="entry name" value="RESPONSE REGULATORY DOMAIN-CONTAINING PROTEIN"/>
    <property type="match status" value="1"/>
</dbReference>
<dbReference type="PROSITE" id="PS50110">
    <property type="entry name" value="RESPONSE_REGULATORY"/>
    <property type="match status" value="1"/>
</dbReference>
<keyword evidence="1 2" id="KW-0597">Phosphoprotein</keyword>
<reference evidence="4 5" key="1">
    <citation type="submission" date="2019-09" db="EMBL/GenBank/DDBJ databases">
        <title>Draft genome sequence of Ginsengibacter sp. BR5-29.</title>
        <authorList>
            <person name="Im W.-T."/>
        </authorList>
    </citation>
    <scope>NUCLEOTIDE SEQUENCE [LARGE SCALE GENOMIC DNA]</scope>
    <source>
        <strain evidence="4 5">BR5-29</strain>
    </source>
</reference>
<dbReference type="EMBL" id="VYQF01000003">
    <property type="protein sequence ID" value="KAA9038356.1"/>
    <property type="molecule type" value="Genomic_DNA"/>
</dbReference>
<gene>
    <name evidence="4" type="ORF">FW778_12345</name>
</gene>
<dbReference type="InterPro" id="IPR050595">
    <property type="entry name" value="Bact_response_regulator"/>
</dbReference>
<evidence type="ECO:0000313" key="5">
    <source>
        <dbReference type="Proteomes" id="UP000326903"/>
    </source>
</evidence>
<evidence type="ECO:0000256" key="1">
    <source>
        <dbReference type="ARBA" id="ARBA00022553"/>
    </source>
</evidence>
<evidence type="ECO:0000259" key="3">
    <source>
        <dbReference type="PROSITE" id="PS50110"/>
    </source>
</evidence>
<dbReference type="InterPro" id="IPR011006">
    <property type="entry name" value="CheY-like_superfamily"/>
</dbReference>
<protein>
    <submittedName>
        <fullName evidence="4">Response regulator</fullName>
    </submittedName>
</protein>
<dbReference type="SMART" id="SM00448">
    <property type="entry name" value="REC"/>
    <property type="match status" value="1"/>
</dbReference>
<dbReference type="Proteomes" id="UP000326903">
    <property type="component" value="Unassembled WGS sequence"/>
</dbReference>
<dbReference type="Gene3D" id="3.40.50.2300">
    <property type="match status" value="1"/>
</dbReference>
<name>A0A5J5IGP0_9BACT</name>
<accession>A0A5J5IGP0</accession>
<keyword evidence="5" id="KW-1185">Reference proteome</keyword>